<evidence type="ECO:0000256" key="1">
    <source>
        <dbReference type="SAM" id="MobiDB-lite"/>
    </source>
</evidence>
<evidence type="ECO:0008006" key="4">
    <source>
        <dbReference type="Google" id="ProtNLM"/>
    </source>
</evidence>
<evidence type="ECO:0000313" key="3">
    <source>
        <dbReference type="Proteomes" id="UP000593575"/>
    </source>
</evidence>
<sequence length="235" mass="25926">MLWSKQRAIEVNMGLSYIASALDSPLYMDNITALQQRLVYAKVCVEISVDFELPHFINVELCDGYFVSIGVEVPWLPMHCLQCRPFSHFGKHCSKKNDSAPDGGVALTLTFEVSSKGKIVVMDFSPTLKSMHAFLVGSNNRFEALGVELVDSNDVVTDDIDVEQNVVDDDNETEQLEFSPQKPRLASLAVAPLVRSLIATKQENLNKGKKKMNNSPTKGRGKGCGKKGTHSPRVP</sequence>
<accession>A0A7J9KDT9</accession>
<proteinExistence type="predicted"/>
<keyword evidence="3" id="KW-1185">Reference proteome</keyword>
<feature type="compositionally biased region" description="Basic residues" evidence="1">
    <location>
        <begin position="219"/>
        <end position="235"/>
    </location>
</feature>
<dbReference type="PANTHER" id="PTHR31286:SF165">
    <property type="entry name" value="DUF4283 DOMAIN-CONTAINING PROTEIN"/>
    <property type="match status" value="1"/>
</dbReference>
<feature type="region of interest" description="Disordered" evidence="1">
    <location>
        <begin position="201"/>
        <end position="235"/>
    </location>
</feature>
<reference evidence="2 3" key="1">
    <citation type="journal article" date="2019" name="Genome Biol. Evol.">
        <title>Insights into the evolution of the New World diploid cottons (Gossypium, subgenus Houzingenia) based on genome sequencing.</title>
        <authorList>
            <person name="Grover C.E."/>
            <person name="Arick M.A. 2nd"/>
            <person name="Thrash A."/>
            <person name="Conover J.L."/>
            <person name="Sanders W.S."/>
            <person name="Peterson D.G."/>
            <person name="Frelichowski J.E."/>
            <person name="Scheffler J.A."/>
            <person name="Scheffler B.E."/>
            <person name="Wendel J.F."/>
        </authorList>
    </citation>
    <scope>NUCLEOTIDE SEQUENCE [LARGE SCALE GENOMIC DNA]</scope>
    <source>
        <strain evidence="2">6</strain>
        <tissue evidence="2">Leaf</tissue>
    </source>
</reference>
<evidence type="ECO:0000313" key="2">
    <source>
        <dbReference type="EMBL" id="MBA0844615.1"/>
    </source>
</evidence>
<dbReference type="AlphaFoldDB" id="A0A7J9KDT9"/>
<name>A0A7J9KDT9_9ROSI</name>
<dbReference type="PANTHER" id="PTHR31286">
    <property type="entry name" value="GLYCINE-RICH CELL WALL STRUCTURAL PROTEIN 1.8-LIKE"/>
    <property type="match status" value="1"/>
</dbReference>
<gene>
    <name evidence="2" type="ORF">Goarm_023328</name>
</gene>
<dbReference type="Proteomes" id="UP000593575">
    <property type="component" value="Unassembled WGS sequence"/>
</dbReference>
<dbReference type="InterPro" id="IPR040256">
    <property type="entry name" value="At4g02000-like"/>
</dbReference>
<organism evidence="2 3">
    <name type="scientific">Gossypium armourianum</name>
    <dbReference type="NCBI Taxonomy" id="34283"/>
    <lineage>
        <taxon>Eukaryota</taxon>
        <taxon>Viridiplantae</taxon>
        <taxon>Streptophyta</taxon>
        <taxon>Embryophyta</taxon>
        <taxon>Tracheophyta</taxon>
        <taxon>Spermatophyta</taxon>
        <taxon>Magnoliopsida</taxon>
        <taxon>eudicotyledons</taxon>
        <taxon>Gunneridae</taxon>
        <taxon>Pentapetalae</taxon>
        <taxon>rosids</taxon>
        <taxon>malvids</taxon>
        <taxon>Malvales</taxon>
        <taxon>Malvaceae</taxon>
        <taxon>Malvoideae</taxon>
        <taxon>Gossypium</taxon>
    </lineage>
</organism>
<comment type="caution">
    <text evidence="2">The sequence shown here is derived from an EMBL/GenBank/DDBJ whole genome shotgun (WGS) entry which is preliminary data.</text>
</comment>
<protein>
    <recommendedName>
        <fullName evidence="4">Zinc knuckle CX2CX4HX4C domain-containing protein</fullName>
    </recommendedName>
</protein>
<dbReference type="EMBL" id="JABFAE010086131">
    <property type="protein sequence ID" value="MBA0844615.1"/>
    <property type="molecule type" value="Genomic_DNA"/>
</dbReference>